<dbReference type="OrthoDB" id="5966313at2759"/>
<dbReference type="Pfam" id="PF00094">
    <property type="entry name" value="VWD"/>
    <property type="match status" value="1"/>
</dbReference>
<feature type="disulfide bond" evidence="12">
    <location>
        <begin position="879"/>
        <end position="889"/>
    </location>
</feature>
<dbReference type="InterPro" id="IPR005533">
    <property type="entry name" value="AMOP_dom"/>
</dbReference>
<dbReference type="InterPro" id="IPR000152">
    <property type="entry name" value="EGF-type_Asp/Asn_hydroxyl_site"/>
</dbReference>
<dbReference type="InterPro" id="IPR001846">
    <property type="entry name" value="VWF_type-D"/>
</dbReference>
<evidence type="ECO:0000256" key="9">
    <source>
        <dbReference type="ARBA" id="ARBA00023136"/>
    </source>
</evidence>
<dbReference type="CDD" id="cd00054">
    <property type="entry name" value="EGF_CA"/>
    <property type="match status" value="4"/>
</dbReference>
<keyword evidence="6" id="KW-0732">Signal</keyword>
<evidence type="ECO:0000256" key="13">
    <source>
        <dbReference type="SAM" id="Phobius"/>
    </source>
</evidence>
<feature type="domain" description="AMOP" evidence="15">
    <location>
        <begin position="310"/>
        <end position="457"/>
    </location>
</feature>
<evidence type="ECO:0000256" key="12">
    <source>
        <dbReference type="PROSITE-ProRule" id="PRU00076"/>
    </source>
</evidence>
<keyword evidence="5 13" id="KW-0812">Transmembrane</keyword>
<comment type="caution">
    <text evidence="12">Lacks conserved residue(s) required for the propagation of feature annotation.</text>
</comment>
<dbReference type="Pfam" id="PF07645">
    <property type="entry name" value="EGF_CA"/>
    <property type="match status" value="2"/>
</dbReference>
<feature type="domain" description="EGF-like" evidence="14">
    <location>
        <begin position="1039"/>
        <end position="1079"/>
    </location>
</feature>
<reference evidence="17" key="1">
    <citation type="submission" date="2020-06" db="EMBL/GenBank/DDBJ databases">
        <title>Draft genome of Bugula neritina, a colonial animal packing powerful symbionts and potential medicines.</title>
        <authorList>
            <person name="Rayko M."/>
        </authorList>
    </citation>
    <scope>NUCLEOTIDE SEQUENCE [LARGE SCALE GENOMIC DNA]</scope>
    <source>
        <strain evidence="17">Kwan_BN1</strain>
    </source>
</reference>
<dbReference type="SMART" id="SM00216">
    <property type="entry name" value="VWD"/>
    <property type="match status" value="1"/>
</dbReference>
<dbReference type="GO" id="GO:0005509">
    <property type="term" value="F:calcium ion binding"/>
    <property type="evidence" value="ECO:0007669"/>
    <property type="project" value="InterPro"/>
</dbReference>
<dbReference type="InterPro" id="IPR051495">
    <property type="entry name" value="Epithelial_Barrier/Signaling"/>
</dbReference>
<comment type="subcellular location">
    <subcellularLocation>
        <location evidence="1">Membrane</location>
    </subcellularLocation>
    <subcellularLocation>
        <location evidence="2">Secreted</location>
    </subcellularLocation>
</comment>
<keyword evidence="3" id="KW-0964">Secreted</keyword>
<dbReference type="SMART" id="SM00181">
    <property type="entry name" value="EGF"/>
    <property type="match status" value="7"/>
</dbReference>
<evidence type="ECO:0000259" key="15">
    <source>
        <dbReference type="PROSITE" id="PS50856"/>
    </source>
</evidence>
<accession>A0A7J7J899</accession>
<dbReference type="InterPro" id="IPR056619">
    <property type="entry name" value="C8-3_MUC4"/>
</dbReference>
<feature type="transmembrane region" description="Helical" evidence="13">
    <location>
        <begin position="1248"/>
        <end position="1270"/>
    </location>
</feature>
<evidence type="ECO:0000256" key="7">
    <source>
        <dbReference type="ARBA" id="ARBA00022737"/>
    </source>
</evidence>
<dbReference type="InterPro" id="IPR000742">
    <property type="entry name" value="EGF"/>
</dbReference>
<evidence type="ECO:0000256" key="3">
    <source>
        <dbReference type="ARBA" id="ARBA00022525"/>
    </source>
</evidence>
<dbReference type="PROSITE" id="PS01186">
    <property type="entry name" value="EGF_2"/>
    <property type="match status" value="2"/>
</dbReference>
<dbReference type="Pfam" id="PF23263">
    <property type="entry name" value="C8-3_MUC4"/>
    <property type="match status" value="1"/>
</dbReference>
<evidence type="ECO:0008006" key="19">
    <source>
        <dbReference type="Google" id="ProtNLM"/>
    </source>
</evidence>
<dbReference type="FunFam" id="2.10.25.10:FF:000240">
    <property type="entry name" value="Vitamin K-dependent protein S"/>
    <property type="match status" value="1"/>
</dbReference>
<evidence type="ECO:0000313" key="18">
    <source>
        <dbReference type="Proteomes" id="UP000593567"/>
    </source>
</evidence>
<dbReference type="GO" id="GO:0005576">
    <property type="term" value="C:extracellular region"/>
    <property type="evidence" value="ECO:0007669"/>
    <property type="project" value="UniProtKB-SubCell"/>
</dbReference>
<keyword evidence="7" id="KW-0677">Repeat</keyword>
<dbReference type="PROSITE" id="PS00010">
    <property type="entry name" value="ASX_HYDROXYL"/>
    <property type="match status" value="3"/>
</dbReference>
<evidence type="ECO:0000259" key="14">
    <source>
        <dbReference type="PROSITE" id="PS50026"/>
    </source>
</evidence>
<proteinExistence type="predicted"/>
<keyword evidence="18" id="KW-1185">Reference proteome</keyword>
<evidence type="ECO:0000256" key="6">
    <source>
        <dbReference type="ARBA" id="ARBA00022729"/>
    </source>
</evidence>
<gene>
    <name evidence="17" type="ORF">EB796_019247</name>
</gene>
<dbReference type="FunFam" id="2.10.25.10:FF:000014">
    <property type="entry name" value="Latent-transforming growth factor beta-binding protein 3"/>
    <property type="match status" value="1"/>
</dbReference>
<dbReference type="AlphaFoldDB" id="A0A7J7J899"/>
<dbReference type="EMBL" id="VXIV02002850">
    <property type="protein sequence ID" value="KAF6022442.1"/>
    <property type="molecule type" value="Genomic_DNA"/>
</dbReference>
<dbReference type="InterPro" id="IPR018097">
    <property type="entry name" value="EGF_Ca-bd_CS"/>
</dbReference>
<keyword evidence="9 13" id="KW-0472">Membrane</keyword>
<name>A0A7J7J899_BUGNE</name>
<feature type="domain" description="VWFD" evidence="16">
    <location>
        <begin position="408"/>
        <end position="617"/>
    </location>
</feature>
<dbReference type="SUPFAM" id="SSF57184">
    <property type="entry name" value="Growth factor receptor domain"/>
    <property type="match status" value="2"/>
</dbReference>
<dbReference type="Gene3D" id="2.10.25.10">
    <property type="entry name" value="Laminin"/>
    <property type="match status" value="6"/>
</dbReference>
<evidence type="ECO:0000259" key="16">
    <source>
        <dbReference type="PROSITE" id="PS51233"/>
    </source>
</evidence>
<feature type="domain" description="EGF-like" evidence="14">
    <location>
        <begin position="875"/>
        <end position="914"/>
    </location>
</feature>
<dbReference type="PROSITE" id="PS01187">
    <property type="entry name" value="EGF_CA"/>
    <property type="match status" value="2"/>
</dbReference>
<dbReference type="PROSITE" id="PS51233">
    <property type="entry name" value="VWFD"/>
    <property type="match status" value="1"/>
</dbReference>
<dbReference type="Pfam" id="PF12662">
    <property type="entry name" value="cEGF"/>
    <property type="match status" value="2"/>
</dbReference>
<evidence type="ECO:0000256" key="11">
    <source>
        <dbReference type="ARBA" id="ARBA00023180"/>
    </source>
</evidence>
<sequence>MVYCILVAVSKEDSILYYTEDGTDWSTYNNNSFVPVFTDNIGNWVWPSEEVKTEAHNIIENTDNTTFNSADETGYIWEEPAAWSSDRLYPWGPDHGDTDLMHEPETWQKYDKCKRLPLNGKAGALFFDKRHYNLHICTNGVIDFESAWRQYYPSNFGSYIWLNQQPFFSPFWSMSDEVSRNLLAAQWPRAATSVYYQVYKRNVAMSEHTDDVLRRAEADVSQSGKCIIDIVIGFGDEITSALLEAQAGGSLYMKGIASGGHQSVKENGEVEYKNLPGSGTLKFADIDSTPGNMKDKRVGEWLFRVEESDGIETPAVKCLKWVTTQNEQLYGWFNRWSHCPQTLSQALSDTRFTWYQGLHKTFPGSLCFQTTFADWLGSGSGLRQRCCYDEKTGGIFVAELSSPWSCHRFWPWFGDPHIVTSDGFSYTFNGLGEYLFTRIADNGTVIQARTERVKLEDGSLGQATYFSAVCIALSGLPRVQIQINKSPLGAGIANTTQLIINGTVVDISAIESEFRGAQTIEGVDRNIMFERDNTSITVFFFNGLSIKATSENKMLTITIGMPDKFKGSTVGLTGVFDGDQENDLTYLNGTGHISINSTEMEIFDWASTFAVSEEDSIMYYTEDGTDWSTYNNNSFVPVFTDNIDNWVWPSEEVKTEAYNTCGNDTFCIYDIYVTEDLEVGKSSKVVAETSAKTNDDLSNFAPEMYGDDYIVISDDGEFNYSMYVNDSNGDSFSISTNVANSSIIVEDGLVTIVGQISGLATFQSFSILVTDLKGAASTKNLLVMVCQCVNNGTCETLSETERQSLEIDVVVLDCICPTGYTGDTCDTDLDACSLVASPCYPSVLCVDSPPPADHTGYTCGDCPPGYTGDGKTCIDVDECLDDARCGHRCINSPGSYVCACFQGHELNENGATCDDINECEVLAPCHQICDNTPGSFQCSCTENMVLSVDNINCEPSSACNATAFCDAANGICGLVNGTEVCSCVKGYTLNGDGKTCDETDECALGTDACSQICTNTDGGYNCSCESGYDLDVNGFTCNDINECFRGIFECENSHVCENKKGGYDCICPENLVKYYHRCTVVEDSSSVPNLTGPVKIEAENNAITFNYYTARNEFTVRDEILLKRTLAHVGNEVCSVKSCHFIQAEAHFNYTSDDSNKTAIFDQESFARTPGHVSYKNNGRLQLTFYAFITEYGFLSATDLLEVVIQLSKNTSNTDEIYITVIEDEPLGQTTSTVSSDDTERSKVANELPIAVGISAGVLLLIAVALVIHFKVEQSR</sequence>
<evidence type="ECO:0000256" key="5">
    <source>
        <dbReference type="ARBA" id="ARBA00022692"/>
    </source>
</evidence>
<evidence type="ECO:0000256" key="8">
    <source>
        <dbReference type="ARBA" id="ARBA00022989"/>
    </source>
</evidence>
<keyword evidence="11" id="KW-0325">Glycoprotein</keyword>
<evidence type="ECO:0000256" key="1">
    <source>
        <dbReference type="ARBA" id="ARBA00004370"/>
    </source>
</evidence>
<evidence type="ECO:0000313" key="17">
    <source>
        <dbReference type="EMBL" id="KAF6022442.1"/>
    </source>
</evidence>
<keyword evidence="10 12" id="KW-1015">Disulfide bond</keyword>
<dbReference type="Proteomes" id="UP000593567">
    <property type="component" value="Unassembled WGS sequence"/>
</dbReference>
<dbReference type="PROSITE" id="PS00022">
    <property type="entry name" value="EGF_1"/>
    <property type="match status" value="1"/>
</dbReference>
<dbReference type="PANTHER" id="PTHR13802:SF52">
    <property type="entry name" value="MUCIN-4"/>
    <property type="match status" value="1"/>
</dbReference>
<dbReference type="PROSITE" id="PS50026">
    <property type="entry name" value="EGF_3"/>
    <property type="match status" value="3"/>
</dbReference>
<dbReference type="SMART" id="SM00179">
    <property type="entry name" value="EGF_CA"/>
    <property type="match status" value="5"/>
</dbReference>
<dbReference type="InterPro" id="IPR049883">
    <property type="entry name" value="NOTCH1_EGF-like"/>
</dbReference>
<feature type="domain" description="EGF-like" evidence="14">
    <location>
        <begin position="828"/>
        <end position="874"/>
    </location>
</feature>
<protein>
    <recommendedName>
        <fullName evidence="19">Mucin-like protein</fullName>
    </recommendedName>
</protein>
<dbReference type="PROSITE" id="PS50856">
    <property type="entry name" value="AMOP"/>
    <property type="match status" value="1"/>
</dbReference>
<keyword evidence="8 13" id="KW-1133">Transmembrane helix</keyword>
<organism evidence="17 18">
    <name type="scientific">Bugula neritina</name>
    <name type="common">Brown bryozoan</name>
    <name type="synonym">Sertularia neritina</name>
    <dbReference type="NCBI Taxonomy" id="10212"/>
    <lineage>
        <taxon>Eukaryota</taxon>
        <taxon>Metazoa</taxon>
        <taxon>Spiralia</taxon>
        <taxon>Lophotrochozoa</taxon>
        <taxon>Bryozoa</taxon>
        <taxon>Gymnolaemata</taxon>
        <taxon>Cheilostomatida</taxon>
        <taxon>Flustrina</taxon>
        <taxon>Buguloidea</taxon>
        <taxon>Bugulidae</taxon>
        <taxon>Bugula</taxon>
    </lineage>
</organism>
<dbReference type="GO" id="GO:0016020">
    <property type="term" value="C:membrane"/>
    <property type="evidence" value="ECO:0007669"/>
    <property type="project" value="UniProtKB-SubCell"/>
</dbReference>
<dbReference type="InterPro" id="IPR009030">
    <property type="entry name" value="Growth_fac_rcpt_cys_sf"/>
</dbReference>
<keyword evidence="4 12" id="KW-0245">EGF-like domain</keyword>
<dbReference type="PANTHER" id="PTHR13802">
    <property type="entry name" value="MUCIN 4-RELATED"/>
    <property type="match status" value="1"/>
</dbReference>
<dbReference type="InterPro" id="IPR026823">
    <property type="entry name" value="cEGF"/>
</dbReference>
<evidence type="ECO:0000256" key="4">
    <source>
        <dbReference type="ARBA" id="ARBA00022536"/>
    </source>
</evidence>
<dbReference type="InterPro" id="IPR001881">
    <property type="entry name" value="EGF-like_Ca-bd_dom"/>
</dbReference>
<evidence type="ECO:0000256" key="2">
    <source>
        <dbReference type="ARBA" id="ARBA00004613"/>
    </source>
</evidence>
<comment type="caution">
    <text evidence="17">The sequence shown here is derived from an EMBL/GenBank/DDBJ whole genome shotgun (WGS) entry which is preliminary data.</text>
</comment>
<evidence type="ECO:0000256" key="10">
    <source>
        <dbReference type="ARBA" id="ARBA00023157"/>
    </source>
</evidence>